<feature type="compositionally biased region" description="Basic residues" evidence="2">
    <location>
        <begin position="669"/>
        <end position="681"/>
    </location>
</feature>
<keyword evidence="3" id="KW-0472">Membrane</keyword>
<feature type="coiled-coil region" evidence="1">
    <location>
        <begin position="398"/>
        <end position="462"/>
    </location>
</feature>
<keyword evidence="6" id="KW-1185">Reference proteome</keyword>
<dbReference type="Proteomes" id="UP001597116">
    <property type="component" value="Unassembled WGS sequence"/>
</dbReference>
<evidence type="ECO:0000259" key="4">
    <source>
        <dbReference type="Pfam" id="PF05569"/>
    </source>
</evidence>
<feature type="compositionally biased region" description="Low complexity" evidence="2">
    <location>
        <begin position="584"/>
        <end position="593"/>
    </location>
</feature>
<feature type="region of interest" description="Disordered" evidence="2">
    <location>
        <begin position="565"/>
        <end position="681"/>
    </location>
</feature>
<dbReference type="Pfam" id="PF05569">
    <property type="entry name" value="Peptidase_M56"/>
    <property type="match status" value="1"/>
</dbReference>
<evidence type="ECO:0000256" key="2">
    <source>
        <dbReference type="SAM" id="MobiDB-lite"/>
    </source>
</evidence>
<accession>A0ABW3Q9U0</accession>
<comment type="caution">
    <text evidence="5">The sequence shown here is derived from an EMBL/GenBank/DDBJ whole genome shotgun (WGS) entry which is preliminary data.</text>
</comment>
<dbReference type="InterPro" id="IPR052173">
    <property type="entry name" value="Beta-lactam_resp_regulator"/>
</dbReference>
<feature type="compositionally biased region" description="Pro residues" evidence="2">
    <location>
        <begin position="622"/>
        <end position="632"/>
    </location>
</feature>
<feature type="transmembrane region" description="Helical" evidence="3">
    <location>
        <begin position="49"/>
        <end position="71"/>
    </location>
</feature>
<feature type="transmembrane region" description="Helical" evidence="3">
    <location>
        <begin position="114"/>
        <end position="140"/>
    </location>
</feature>
<feature type="compositionally biased region" description="Basic and acidic residues" evidence="2">
    <location>
        <begin position="594"/>
        <end position="615"/>
    </location>
</feature>
<keyword evidence="3" id="KW-0812">Transmembrane</keyword>
<evidence type="ECO:0000256" key="1">
    <source>
        <dbReference type="SAM" id="Coils"/>
    </source>
</evidence>
<dbReference type="PANTHER" id="PTHR34978:SF3">
    <property type="entry name" value="SLR0241 PROTEIN"/>
    <property type="match status" value="1"/>
</dbReference>
<dbReference type="PANTHER" id="PTHR34978">
    <property type="entry name" value="POSSIBLE SENSOR-TRANSDUCER PROTEIN BLAR"/>
    <property type="match status" value="1"/>
</dbReference>
<proteinExistence type="predicted"/>
<protein>
    <submittedName>
        <fullName evidence="5">M56 family metallopeptidase</fullName>
    </submittedName>
</protein>
<evidence type="ECO:0000256" key="3">
    <source>
        <dbReference type="SAM" id="Phobius"/>
    </source>
</evidence>
<evidence type="ECO:0000313" key="5">
    <source>
        <dbReference type="EMBL" id="MFD1140140.1"/>
    </source>
</evidence>
<dbReference type="EMBL" id="JBHTLP010000002">
    <property type="protein sequence ID" value="MFD1140140.1"/>
    <property type="molecule type" value="Genomic_DNA"/>
</dbReference>
<feature type="domain" description="Peptidase M56" evidence="4">
    <location>
        <begin position="111"/>
        <end position="285"/>
    </location>
</feature>
<reference evidence="6" key="1">
    <citation type="journal article" date="2019" name="Int. J. Syst. Evol. Microbiol.">
        <title>The Global Catalogue of Microorganisms (GCM) 10K type strain sequencing project: providing services to taxonomists for standard genome sequencing and annotation.</title>
        <authorList>
            <consortium name="The Broad Institute Genomics Platform"/>
            <consortium name="The Broad Institute Genome Sequencing Center for Infectious Disease"/>
            <person name="Wu L."/>
            <person name="Ma J."/>
        </authorList>
    </citation>
    <scope>NUCLEOTIDE SEQUENCE [LARGE SCALE GENOMIC DNA]</scope>
    <source>
        <strain evidence="6">CCUG 55608</strain>
    </source>
</reference>
<evidence type="ECO:0000313" key="6">
    <source>
        <dbReference type="Proteomes" id="UP001597116"/>
    </source>
</evidence>
<dbReference type="CDD" id="cd07341">
    <property type="entry name" value="M56_BlaR1_MecR1_like"/>
    <property type="match status" value="1"/>
</dbReference>
<feature type="compositionally biased region" description="Low complexity" evidence="2">
    <location>
        <begin position="633"/>
        <end position="648"/>
    </location>
</feature>
<dbReference type="Gene3D" id="3.30.2010.10">
    <property type="entry name" value="Metalloproteases ('zincins'), catalytic domain"/>
    <property type="match status" value="1"/>
</dbReference>
<keyword evidence="1" id="KW-0175">Coiled coil</keyword>
<feature type="compositionally biased region" description="Pro residues" evidence="2">
    <location>
        <begin position="565"/>
        <end position="583"/>
    </location>
</feature>
<dbReference type="InterPro" id="IPR008756">
    <property type="entry name" value="Peptidase_M56"/>
</dbReference>
<dbReference type="RefSeq" id="WP_265989849.1">
    <property type="nucleotide sequence ID" value="NZ_CP110973.1"/>
</dbReference>
<keyword evidence="3" id="KW-1133">Transmembrane helix</keyword>
<feature type="compositionally biased region" description="Low complexity" evidence="2">
    <location>
        <begin position="657"/>
        <end position="668"/>
    </location>
</feature>
<gene>
    <name evidence="5" type="ORF">ACFQ4C_03435</name>
</gene>
<feature type="transmembrane region" description="Helical" evidence="3">
    <location>
        <begin position="14"/>
        <end position="37"/>
    </location>
</feature>
<name>A0ABW3Q9U0_9BACT</name>
<feature type="transmembrane region" description="Helical" evidence="3">
    <location>
        <begin position="224"/>
        <end position="246"/>
    </location>
</feature>
<sequence length="681" mass="75500">MNTFSLFSEPFTNALGWALVHTLWQATLLVAVTALVLRLTQQQPASVRYSISIGALAFQFLTFLVTGWVSYEPVRASMAIGSEQPAPATQTTLMLNLPATSDWLDDLTAGLNQYVPLLVTIWLVGTIVLLVRLLGGWVFVQRLTRRNINPAPEAWQNYLQQIARQLGISDAVRLMESTEITVPMTIGWLKPVVLIPIGLLAGLSPRQVEAVLAHELAHIRRYDYLVNLLQSVVEIVLFFHPAVWWLSARIREEREHCCDDVAIQLCGERASLAQALVHIEERRQAVATTPSLAMAFGARRPSFLQRVKRVIGLREPQAASRPNGLAVAGFLVLLAGLVTAQHRHRSGHVNRPATDSMMINTWPEFAAVGPFVAQDTNGRQPLVPLVVIENDTIDPVERAHIESQIEEQVQEMERLGQEMEEMQLEKFDKQLELQHRALELNNQEMEKLHEKLEKLHTDLDGNLQRSVELELKQSRLNGKLSEAESKLLEKSKAMAARAQQQIEQVNSGEMARLQKKMQALLEGPMKAHQDTMKTYMERVFKDHNILVAQLTREARKLDSLREKLPPVPAIAPTPDVRPIPAAPAAPARVPGPARADKPAKGKKGEYWYNGKRYDNPADMPAAPAPPIPPAEPSPATVADPVAPAVAPAVPTPPQFEAVPDAPAAPRAPKSGKKGRHTKTED</sequence>
<organism evidence="5 6">
    <name type="scientific">Larkinella insperata</name>
    <dbReference type="NCBI Taxonomy" id="332158"/>
    <lineage>
        <taxon>Bacteria</taxon>
        <taxon>Pseudomonadati</taxon>
        <taxon>Bacteroidota</taxon>
        <taxon>Cytophagia</taxon>
        <taxon>Cytophagales</taxon>
        <taxon>Spirosomataceae</taxon>
        <taxon>Larkinella</taxon>
    </lineage>
</organism>